<feature type="transmembrane region" description="Helical" evidence="1">
    <location>
        <begin position="106"/>
        <end position="123"/>
    </location>
</feature>
<organism evidence="2 3">
    <name type="scientific">Flavobacterium limicola</name>
    <dbReference type="NCBI Taxonomy" id="180441"/>
    <lineage>
        <taxon>Bacteria</taxon>
        <taxon>Pseudomonadati</taxon>
        <taxon>Bacteroidota</taxon>
        <taxon>Flavobacteriia</taxon>
        <taxon>Flavobacteriales</taxon>
        <taxon>Flavobacteriaceae</taxon>
        <taxon>Flavobacterium</taxon>
    </lineage>
</organism>
<accession>A0A495S1R2</accession>
<dbReference type="AlphaFoldDB" id="A0A495S1R2"/>
<keyword evidence="1" id="KW-0472">Membrane</keyword>
<comment type="caution">
    <text evidence="2">The sequence shown here is derived from an EMBL/GenBank/DDBJ whole genome shotgun (WGS) entry which is preliminary data.</text>
</comment>
<feature type="transmembrane region" description="Helical" evidence="1">
    <location>
        <begin position="12"/>
        <end position="32"/>
    </location>
</feature>
<proteinExistence type="predicted"/>
<evidence type="ECO:0000313" key="2">
    <source>
        <dbReference type="EMBL" id="RKS93737.1"/>
    </source>
</evidence>
<keyword evidence="1" id="KW-0812">Transmembrane</keyword>
<name>A0A495S1R2_9FLAO</name>
<evidence type="ECO:0000313" key="3">
    <source>
        <dbReference type="Proteomes" id="UP000280091"/>
    </source>
</evidence>
<sequence>MKYLNFTDKEKKIILILMLINCFALFVNYFGLSPKIKNTDNDYYVCLFTNSVKTEGYYGTAYGTNLVQYSPYKSESSFYPFVDFYKSWYDGFYFNGLFPSYDSTEFFIYTLLIFGFFIVKKVISNKNEEEIIPIKTETLIAKKQVKFNKSKEYKQLKNLYDLEIINDEEFKNKVKLLKKKMKNDLE</sequence>
<keyword evidence="3" id="KW-1185">Reference proteome</keyword>
<dbReference type="EMBL" id="RBXA01000002">
    <property type="protein sequence ID" value="RKS93737.1"/>
    <property type="molecule type" value="Genomic_DNA"/>
</dbReference>
<gene>
    <name evidence="2" type="ORF">BC952_1578</name>
</gene>
<protein>
    <submittedName>
        <fullName evidence="2">Uncharacterized protein</fullName>
    </submittedName>
</protein>
<evidence type="ECO:0000256" key="1">
    <source>
        <dbReference type="SAM" id="Phobius"/>
    </source>
</evidence>
<dbReference type="OrthoDB" id="1449687at2"/>
<reference evidence="2 3" key="1">
    <citation type="submission" date="2018-10" db="EMBL/GenBank/DDBJ databases">
        <title>Genomic Encyclopedia of Archaeal and Bacterial Type Strains, Phase II (KMG-II): from individual species to whole genera.</title>
        <authorList>
            <person name="Goeker M."/>
        </authorList>
    </citation>
    <scope>NUCLEOTIDE SEQUENCE [LARGE SCALE GENOMIC DNA]</scope>
    <source>
        <strain evidence="2 3">DSM 15094</strain>
    </source>
</reference>
<dbReference type="Proteomes" id="UP000280091">
    <property type="component" value="Unassembled WGS sequence"/>
</dbReference>
<dbReference type="RefSeq" id="WP_121365004.1">
    <property type="nucleotide sequence ID" value="NZ_RBXA01000002.1"/>
</dbReference>
<keyword evidence="1" id="KW-1133">Transmembrane helix</keyword>